<dbReference type="Pfam" id="PF02896">
    <property type="entry name" value="PEP-utilizers_C"/>
    <property type="match status" value="1"/>
</dbReference>
<evidence type="ECO:0000256" key="4">
    <source>
        <dbReference type="ARBA" id="ARBA00004496"/>
    </source>
</evidence>
<dbReference type="EC" id="2.7.3.9" evidence="6"/>
<evidence type="ECO:0000313" key="21">
    <source>
        <dbReference type="Proteomes" id="UP000315133"/>
    </source>
</evidence>
<dbReference type="PRINTS" id="PR01736">
    <property type="entry name" value="PHPHTRNFRASE"/>
</dbReference>
<evidence type="ECO:0000256" key="1">
    <source>
        <dbReference type="ARBA" id="ARBA00000683"/>
    </source>
</evidence>
<keyword evidence="12" id="KW-0598">Phosphotransferase system</keyword>
<dbReference type="PROSITE" id="PS51350">
    <property type="entry name" value="PTS_HPR_DOM"/>
    <property type="match status" value="1"/>
</dbReference>
<dbReference type="InterPro" id="IPR006318">
    <property type="entry name" value="PTS_EI-like"/>
</dbReference>
<feature type="coiled-coil region" evidence="16">
    <location>
        <begin position="297"/>
        <end position="324"/>
    </location>
</feature>
<dbReference type="AlphaFoldDB" id="A0A543KPY5"/>
<keyword evidence="14 20" id="KW-0418">Kinase</keyword>
<dbReference type="RefSeq" id="WP_141818654.1">
    <property type="nucleotide sequence ID" value="NZ_BAAAIL010000002.1"/>
</dbReference>
<evidence type="ECO:0000256" key="3">
    <source>
        <dbReference type="ARBA" id="ARBA00003681"/>
    </source>
</evidence>
<evidence type="ECO:0000256" key="6">
    <source>
        <dbReference type="ARBA" id="ARBA00012232"/>
    </source>
</evidence>
<sequence length="831" mass="86120">MISLVVVAHSRPLARAAVALAAQMVAGPDAPHVGVAAGLDEETTGTDAAAVAEALRVAHAASGGAGVLVLLDLGSAVLSTEMALELVDPEVAEAVRVTSAPLVEGLVSAVVTAAAGGDLDAVEREARRALLPKAVHLGDERTADPPEQHVGPAGEALTAELPVVGEHGLHARPAARLVARVAELAPRTTVRVRNLTSGRGPVDARSVSAVATLDARRGHVLQAEARGPEAETVLEALTDLAARAFGDLPGPAEPLADVVLPAPTVSAEPGVAGSGLEAAVGPAVLVDVLPDPHGIEAEDTATELARLEEAVQAALAQFAELSEQAGRDLGEEEAELFLAQSILLRDPRITTRAHELVAGGASAAAAWSDAVTETATAFEQLPDPYQRERAQDIRGIGERVLRLLLGLEQPRVVEEGVLVVDELDAAVAISVDASRVHGIVTRAGGDTGHGVLIAASRGIPVLTGVGERADVEPGTLLAFDVRSGELAVDPSPPVRSAFEEMVATRRAEREAALHNAHLPAVTTDHVRIRVKANVSSVAVARLGAGLGADGSGLIRTEAVFAQWRQAPTTDQQVEVYRAIADVYHPHPVTIRTWDAGGDKPLAFVPREAATANPFLGARGLRAFADDPTLVLEQLEAICRVAVDRRIRVLFPMITTAADVATARELLDRAARRAGLGRPPEHLEVGIMIEVPAAALRVRQLATGLDFVSIGSNDLVQYVLAAERGNPAVAPWSDRLEPAVLELIRHVADGAPDGVDVSLCGAMAADPDLAGLLVGLGVTELSTSAATVPMVKQRLRAGSTAEFRALADRALAAADAGEVRALLERAGRRATA</sequence>
<keyword evidence="20" id="KW-0670">Pyruvate</keyword>
<evidence type="ECO:0000256" key="11">
    <source>
        <dbReference type="ARBA" id="ARBA00022679"/>
    </source>
</evidence>
<evidence type="ECO:0000256" key="7">
    <source>
        <dbReference type="ARBA" id="ARBA00020422"/>
    </source>
</evidence>
<dbReference type="InterPro" id="IPR008731">
    <property type="entry name" value="PTS_EIN"/>
</dbReference>
<comment type="similarity">
    <text evidence="5">Belongs to the PEP-utilizing enzyme family.</text>
</comment>
<keyword evidence="10" id="KW-0762">Sugar transport</keyword>
<evidence type="ECO:0000256" key="2">
    <source>
        <dbReference type="ARBA" id="ARBA00001946"/>
    </source>
</evidence>
<dbReference type="EMBL" id="VFPU01000001">
    <property type="protein sequence ID" value="TQM97143.1"/>
    <property type="molecule type" value="Genomic_DNA"/>
</dbReference>
<evidence type="ECO:0000256" key="17">
    <source>
        <dbReference type="SAM" id="SignalP"/>
    </source>
</evidence>
<dbReference type="Gene3D" id="3.20.20.60">
    <property type="entry name" value="Phosphoenolpyruvate-binding domains"/>
    <property type="match status" value="1"/>
</dbReference>
<protein>
    <recommendedName>
        <fullName evidence="7">Phosphocarrier protein HPr</fullName>
        <ecNumber evidence="6">2.7.3.9</ecNumber>
    </recommendedName>
</protein>
<gene>
    <name evidence="20" type="ORF">FB476_2046</name>
</gene>
<keyword evidence="15" id="KW-0460">Magnesium</keyword>
<accession>A0A543KPY5</accession>
<dbReference type="PROSITE" id="PS00369">
    <property type="entry name" value="PTS_HPR_HIS"/>
    <property type="match status" value="1"/>
</dbReference>
<dbReference type="NCBIfam" id="TIGR01417">
    <property type="entry name" value="PTS_I_fam"/>
    <property type="match status" value="1"/>
</dbReference>
<dbReference type="InterPro" id="IPR023151">
    <property type="entry name" value="PEP_util_CS"/>
</dbReference>
<dbReference type="Gene3D" id="3.50.30.10">
    <property type="entry name" value="Phosphohistidine domain"/>
    <property type="match status" value="1"/>
</dbReference>
<evidence type="ECO:0000256" key="8">
    <source>
        <dbReference type="ARBA" id="ARBA00022448"/>
    </source>
</evidence>
<dbReference type="Pfam" id="PF00391">
    <property type="entry name" value="PEP-utilizers"/>
    <property type="match status" value="1"/>
</dbReference>
<dbReference type="PANTHER" id="PTHR46244:SF6">
    <property type="entry name" value="PHOSPHOENOLPYRUVATE-PROTEIN PHOSPHOTRANSFERASE"/>
    <property type="match status" value="1"/>
</dbReference>
<evidence type="ECO:0000259" key="19">
    <source>
        <dbReference type="PROSITE" id="PS51350"/>
    </source>
</evidence>
<evidence type="ECO:0000256" key="15">
    <source>
        <dbReference type="ARBA" id="ARBA00022842"/>
    </source>
</evidence>
<dbReference type="InterPro" id="IPR040442">
    <property type="entry name" value="Pyrv_kinase-like_dom_sf"/>
</dbReference>
<dbReference type="Proteomes" id="UP000315133">
    <property type="component" value="Unassembled WGS sequence"/>
</dbReference>
<dbReference type="PANTHER" id="PTHR46244">
    <property type="entry name" value="PHOSPHOENOLPYRUVATE-PROTEIN PHOSPHOTRANSFERASE"/>
    <property type="match status" value="1"/>
</dbReference>
<dbReference type="Gene3D" id="3.30.1340.10">
    <property type="entry name" value="HPr-like"/>
    <property type="match status" value="1"/>
</dbReference>
<dbReference type="GO" id="GO:0016301">
    <property type="term" value="F:kinase activity"/>
    <property type="evidence" value="ECO:0007669"/>
    <property type="project" value="UniProtKB-KW"/>
</dbReference>
<keyword evidence="11 20" id="KW-0808">Transferase</keyword>
<dbReference type="InterPro" id="IPR001020">
    <property type="entry name" value="PTS_HPr_His_P_site"/>
</dbReference>
<dbReference type="InterPro" id="IPR050499">
    <property type="entry name" value="PEP-utilizing_PTS_enzyme"/>
</dbReference>
<evidence type="ECO:0000313" key="20">
    <source>
        <dbReference type="EMBL" id="TQM97143.1"/>
    </source>
</evidence>
<dbReference type="Pfam" id="PF03610">
    <property type="entry name" value="EIIA-man"/>
    <property type="match status" value="1"/>
</dbReference>
<keyword evidence="21" id="KW-1185">Reference proteome</keyword>
<dbReference type="InterPro" id="IPR036662">
    <property type="entry name" value="PTS_EIIA_man-typ_sf"/>
</dbReference>
<dbReference type="SUPFAM" id="SSF52009">
    <property type="entry name" value="Phosphohistidine domain"/>
    <property type="match status" value="1"/>
</dbReference>
<dbReference type="InterPro" id="IPR000121">
    <property type="entry name" value="PEP_util_C"/>
</dbReference>
<dbReference type="PROSITE" id="PS51096">
    <property type="entry name" value="PTS_EIIA_TYPE_4"/>
    <property type="match status" value="1"/>
</dbReference>
<feature type="chain" id="PRO_5021861602" description="Phosphocarrier protein HPr" evidence="17">
    <location>
        <begin position="22"/>
        <end position="831"/>
    </location>
</feature>
<comment type="function">
    <text evidence="3">General (non sugar-specific) component of the phosphoenolpyruvate-dependent sugar phosphotransferase system (sugar PTS). This major carbohydrate active-transport system catalyzes the phosphorylation of incoming sugar substrates concomitantly with their translocation across the cell membrane. The phosphoryl group from phosphoenolpyruvate (PEP) is transferred to the phosphoryl carrier protein HPr by enzyme I. Phospho-HPr then transfers it to the PTS EIIA domain.</text>
</comment>
<dbReference type="CDD" id="cd00367">
    <property type="entry name" value="PTS-HPr_like"/>
    <property type="match status" value="1"/>
</dbReference>
<feature type="signal peptide" evidence="17">
    <location>
        <begin position="1"/>
        <end position="21"/>
    </location>
</feature>
<evidence type="ECO:0000256" key="14">
    <source>
        <dbReference type="ARBA" id="ARBA00022777"/>
    </source>
</evidence>
<keyword evidence="16" id="KW-0175">Coiled coil</keyword>
<dbReference type="InterPro" id="IPR035895">
    <property type="entry name" value="HPr-like_sf"/>
</dbReference>
<dbReference type="PROSITE" id="PS00742">
    <property type="entry name" value="PEP_ENZYMES_2"/>
    <property type="match status" value="1"/>
</dbReference>
<keyword evidence="13" id="KW-0479">Metal-binding</keyword>
<dbReference type="InterPro" id="IPR036618">
    <property type="entry name" value="PtsI_HPr-bd_sf"/>
</dbReference>
<dbReference type="Gene3D" id="1.10.274.10">
    <property type="entry name" value="PtsI, HPr-binding domain"/>
    <property type="match status" value="1"/>
</dbReference>
<evidence type="ECO:0000256" key="13">
    <source>
        <dbReference type="ARBA" id="ARBA00022723"/>
    </source>
</evidence>
<keyword evidence="8" id="KW-0813">Transport</keyword>
<evidence type="ECO:0000256" key="9">
    <source>
        <dbReference type="ARBA" id="ARBA00022490"/>
    </source>
</evidence>
<dbReference type="InterPro" id="IPR036637">
    <property type="entry name" value="Phosphohistidine_dom_sf"/>
</dbReference>
<dbReference type="InterPro" id="IPR000032">
    <property type="entry name" value="HPr-like"/>
</dbReference>
<keyword evidence="9" id="KW-0963">Cytoplasm</keyword>
<dbReference type="GO" id="GO:0008965">
    <property type="term" value="F:phosphoenolpyruvate-protein phosphotransferase activity"/>
    <property type="evidence" value="ECO:0007669"/>
    <property type="project" value="UniProtKB-EC"/>
</dbReference>
<dbReference type="SUPFAM" id="SSF53062">
    <property type="entry name" value="PTS system fructose IIA component-like"/>
    <property type="match status" value="1"/>
</dbReference>
<evidence type="ECO:0000259" key="18">
    <source>
        <dbReference type="PROSITE" id="PS51096"/>
    </source>
</evidence>
<name>A0A543KPY5_9MICO</name>
<feature type="domain" description="HPr" evidence="19">
    <location>
        <begin position="156"/>
        <end position="248"/>
    </location>
</feature>
<comment type="cofactor">
    <cofactor evidence="2">
        <name>Mg(2+)</name>
        <dbReference type="ChEBI" id="CHEBI:18420"/>
    </cofactor>
</comment>
<reference evidence="20 21" key="1">
    <citation type="submission" date="2019-06" db="EMBL/GenBank/DDBJ databases">
        <title>Sequencing the genomes of 1000 actinobacteria strains.</title>
        <authorList>
            <person name="Klenk H.-P."/>
        </authorList>
    </citation>
    <scope>NUCLEOTIDE SEQUENCE [LARGE SCALE GENOMIC DNA]</scope>
    <source>
        <strain evidence="20 21">DSM 12362</strain>
    </source>
</reference>
<dbReference type="GO" id="GO:0016020">
    <property type="term" value="C:membrane"/>
    <property type="evidence" value="ECO:0007669"/>
    <property type="project" value="InterPro"/>
</dbReference>
<evidence type="ECO:0000256" key="10">
    <source>
        <dbReference type="ARBA" id="ARBA00022597"/>
    </source>
</evidence>
<dbReference type="GO" id="GO:0009401">
    <property type="term" value="P:phosphoenolpyruvate-dependent sugar phosphotransferase system"/>
    <property type="evidence" value="ECO:0007669"/>
    <property type="project" value="UniProtKB-KW"/>
</dbReference>
<proteinExistence type="inferred from homology"/>
<keyword evidence="17" id="KW-0732">Signal</keyword>
<feature type="domain" description="PTS EIIA type-4" evidence="18">
    <location>
        <begin position="1"/>
        <end position="142"/>
    </location>
</feature>
<dbReference type="Pfam" id="PF00381">
    <property type="entry name" value="PTS-HPr"/>
    <property type="match status" value="1"/>
</dbReference>
<dbReference type="InterPro" id="IPR015813">
    <property type="entry name" value="Pyrv/PenolPyrv_kinase-like_dom"/>
</dbReference>
<dbReference type="SUPFAM" id="SSF51621">
    <property type="entry name" value="Phosphoenolpyruvate/pyruvate domain"/>
    <property type="match status" value="1"/>
</dbReference>
<dbReference type="SUPFAM" id="SSF55594">
    <property type="entry name" value="HPr-like"/>
    <property type="match status" value="1"/>
</dbReference>
<dbReference type="Pfam" id="PF05524">
    <property type="entry name" value="PEP-utilisers_N"/>
    <property type="match status" value="1"/>
</dbReference>
<dbReference type="GO" id="GO:0005737">
    <property type="term" value="C:cytoplasm"/>
    <property type="evidence" value="ECO:0007669"/>
    <property type="project" value="UniProtKB-SubCell"/>
</dbReference>
<organism evidence="20 21">
    <name type="scientific">Ornithinimicrobium humiphilum</name>
    <dbReference type="NCBI Taxonomy" id="125288"/>
    <lineage>
        <taxon>Bacteria</taxon>
        <taxon>Bacillati</taxon>
        <taxon>Actinomycetota</taxon>
        <taxon>Actinomycetes</taxon>
        <taxon>Micrococcales</taxon>
        <taxon>Ornithinimicrobiaceae</taxon>
        <taxon>Ornithinimicrobium</taxon>
    </lineage>
</organism>
<dbReference type="OrthoDB" id="9765468at2"/>
<evidence type="ECO:0000256" key="12">
    <source>
        <dbReference type="ARBA" id="ARBA00022683"/>
    </source>
</evidence>
<evidence type="ECO:0000256" key="16">
    <source>
        <dbReference type="SAM" id="Coils"/>
    </source>
</evidence>
<dbReference type="Gene3D" id="3.40.50.510">
    <property type="entry name" value="Phosphotransferase system, mannose-type IIA component"/>
    <property type="match status" value="1"/>
</dbReference>
<dbReference type="GO" id="GO:0046872">
    <property type="term" value="F:metal ion binding"/>
    <property type="evidence" value="ECO:0007669"/>
    <property type="project" value="UniProtKB-KW"/>
</dbReference>
<comment type="catalytic activity">
    <reaction evidence="1">
        <text>L-histidyl-[protein] + phosphoenolpyruvate = N(pros)-phospho-L-histidyl-[protein] + pyruvate</text>
        <dbReference type="Rhea" id="RHEA:23880"/>
        <dbReference type="Rhea" id="RHEA-COMP:9745"/>
        <dbReference type="Rhea" id="RHEA-COMP:9746"/>
        <dbReference type="ChEBI" id="CHEBI:15361"/>
        <dbReference type="ChEBI" id="CHEBI:29979"/>
        <dbReference type="ChEBI" id="CHEBI:58702"/>
        <dbReference type="ChEBI" id="CHEBI:64837"/>
        <dbReference type="EC" id="2.7.3.9"/>
    </reaction>
</comment>
<dbReference type="InterPro" id="IPR008279">
    <property type="entry name" value="PEP-util_enz_mobile_dom"/>
</dbReference>
<comment type="subcellular location">
    <subcellularLocation>
        <location evidence="4">Cytoplasm</location>
    </subcellularLocation>
</comment>
<comment type="caution">
    <text evidence="20">The sequence shown here is derived from an EMBL/GenBank/DDBJ whole genome shotgun (WGS) entry which is preliminary data.</text>
</comment>
<dbReference type="InterPro" id="IPR004701">
    <property type="entry name" value="PTS_EIIA_man-typ"/>
</dbReference>
<dbReference type="SUPFAM" id="SSF47831">
    <property type="entry name" value="Enzyme I of the PEP:sugar phosphotransferase system HPr-binding (sub)domain"/>
    <property type="match status" value="1"/>
</dbReference>
<evidence type="ECO:0000256" key="5">
    <source>
        <dbReference type="ARBA" id="ARBA00007837"/>
    </source>
</evidence>